<keyword evidence="2" id="KW-1185">Reference proteome</keyword>
<feature type="non-terminal residue" evidence="1">
    <location>
        <position position="1"/>
    </location>
</feature>
<evidence type="ECO:0000313" key="2">
    <source>
        <dbReference type="Proteomes" id="UP000789920"/>
    </source>
</evidence>
<proteinExistence type="predicted"/>
<reference evidence="1" key="1">
    <citation type="submission" date="2021-06" db="EMBL/GenBank/DDBJ databases">
        <authorList>
            <person name="Kallberg Y."/>
            <person name="Tangrot J."/>
            <person name="Rosling A."/>
        </authorList>
    </citation>
    <scope>NUCLEOTIDE SEQUENCE</scope>
    <source>
        <strain evidence="1">MA461A</strain>
    </source>
</reference>
<gene>
    <name evidence="1" type="ORF">RPERSI_LOCUS15955</name>
</gene>
<comment type="caution">
    <text evidence="1">The sequence shown here is derived from an EMBL/GenBank/DDBJ whole genome shotgun (WGS) entry which is preliminary data.</text>
</comment>
<accession>A0ACA9QWL8</accession>
<protein>
    <submittedName>
        <fullName evidence="1">5000_t:CDS:1</fullName>
    </submittedName>
</protein>
<sequence length="46" mass="5728">KRKKKKEVLEKQERVQNIDIDTQNTPPNTDKRKEVLEIRRRNRRNK</sequence>
<evidence type="ECO:0000313" key="1">
    <source>
        <dbReference type="EMBL" id="CAG8767251.1"/>
    </source>
</evidence>
<dbReference type="EMBL" id="CAJVQC010038882">
    <property type="protein sequence ID" value="CAG8767251.1"/>
    <property type="molecule type" value="Genomic_DNA"/>
</dbReference>
<organism evidence="1 2">
    <name type="scientific">Racocetra persica</name>
    <dbReference type="NCBI Taxonomy" id="160502"/>
    <lineage>
        <taxon>Eukaryota</taxon>
        <taxon>Fungi</taxon>
        <taxon>Fungi incertae sedis</taxon>
        <taxon>Mucoromycota</taxon>
        <taxon>Glomeromycotina</taxon>
        <taxon>Glomeromycetes</taxon>
        <taxon>Diversisporales</taxon>
        <taxon>Gigasporaceae</taxon>
        <taxon>Racocetra</taxon>
    </lineage>
</organism>
<dbReference type="Proteomes" id="UP000789920">
    <property type="component" value="Unassembled WGS sequence"/>
</dbReference>
<name>A0ACA9QWL8_9GLOM</name>